<comment type="caution">
    <text evidence="1">The sequence shown here is derived from an EMBL/GenBank/DDBJ whole genome shotgun (WGS) entry which is preliminary data.</text>
</comment>
<organism evidence="1 2">
    <name type="scientific">Tagetes erecta</name>
    <name type="common">African marigold</name>
    <dbReference type="NCBI Taxonomy" id="13708"/>
    <lineage>
        <taxon>Eukaryota</taxon>
        <taxon>Viridiplantae</taxon>
        <taxon>Streptophyta</taxon>
        <taxon>Embryophyta</taxon>
        <taxon>Tracheophyta</taxon>
        <taxon>Spermatophyta</taxon>
        <taxon>Magnoliopsida</taxon>
        <taxon>eudicotyledons</taxon>
        <taxon>Gunneridae</taxon>
        <taxon>Pentapetalae</taxon>
        <taxon>asterids</taxon>
        <taxon>campanulids</taxon>
        <taxon>Asterales</taxon>
        <taxon>Asteraceae</taxon>
        <taxon>Asteroideae</taxon>
        <taxon>Heliantheae alliance</taxon>
        <taxon>Tageteae</taxon>
        <taxon>Tagetes</taxon>
    </lineage>
</organism>
<evidence type="ECO:0000313" key="1">
    <source>
        <dbReference type="EMBL" id="KAK1416757.1"/>
    </source>
</evidence>
<dbReference type="Proteomes" id="UP001229421">
    <property type="component" value="Unassembled WGS sequence"/>
</dbReference>
<reference evidence="1" key="1">
    <citation type="journal article" date="2023" name="bioRxiv">
        <title>Improved chromosome-level genome assembly for marigold (Tagetes erecta).</title>
        <authorList>
            <person name="Jiang F."/>
            <person name="Yuan L."/>
            <person name="Wang S."/>
            <person name="Wang H."/>
            <person name="Xu D."/>
            <person name="Wang A."/>
            <person name="Fan W."/>
        </authorList>
    </citation>
    <scope>NUCLEOTIDE SEQUENCE</scope>
    <source>
        <strain evidence="1">WSJ</strain>
        <tissue evidence="1">Leaf</tissue>
    </source>
</reference>
<proteinExistence type="predicted"/>
<dbReference type="AlphaFoldDB" id="A0AAD8K9U8"/>
<evidence type="ECO:0000313" key="2">
    <source>
        <dbReference type="Proteomes" id="UP001229421"/>
    </source>
</evidence>
<accession>A0AAD8K9U8</accession>
<protein>
    <submittedName>
        <fullName evidence="1">Uncharacterized protein</fullName>
    </submittedName>
</protein>
<name>A0AAD8K9U8_TARER</name>
<gene>
    <name evidence="1" type="ORF">QVD17_25873</name>
</gene>
<keyword evidence="2" id="KW-1185">Reference proteome</keyword>
<dbReference type="EMBL" id="JAUHHV010000007">
    <property type="protein sequence ID" value="KAK1416757.1"/>
    <property type="molecule type" value="Genomic_DNA"/>
</dbReference>
<sequence length="77" mass="8794">MLSVVLIATDYVSFFNNQTTFDLFLSFFLIPFVQPLNFTSPLFNHFSQTLIFPQFQSIATSRFQATLQALSTPSFNS</sequence>